<name>A0AAN5CNE7_9BILA</name>
<dbReference type="EMBL" id="BTRK01000004">
    <property type="protein sequence ID" value="GMR47633.1"/>
    <property type="molecule type" value="Genomic_DNA"/>
</dbReference>
<proteinExistence type="predicted"/>
<dbReference type="Proteomes" id="UP001328107">
    <property type="component" value="Unassembled WGS sequence"/>
</dbReference>
<reference evidence="2" key="1">
    <citation type="submission" date="2022-10" db="EMBL/GenBank/DDBJ databases">
        <title>Genome assembly of Pristionchus species.</title>
        <authorList>
            <person name="Yoshida K."/>
            <person name="Sommer R.J."/>
        </authorList>
    </citation>
    <scope>NUCLEOTIDE SEQUENCE [LARGE SCALE GENOMIC DNA]</scope>
    <source>
        <strain evidence="2">RS5460</strain>
    </source>
</reference>
<accession>A0AAN5CNE7</accession>
<sequence>QVLVDIHHCRFVVRPSIARSREDSHLLFPVEEFVSIGDHLMSTNDHLKIMFLEELIESLGAEDVSCSSGRVVVHDCAWIGIRPGMGGLHFLL</sequence>
<organism evidence="1 2">
    <name type="scientific">Pristionchus mayeri</name>
    <dbReference type="NCBI Taxonomy" id="1317129"/>
    <lineage>
        <taxon>Eukaryota</taxon>
        <taxon>Metazoa</taxon>
        <taxon>Ecdysozoa</taxon>
        <taxon>Nematoda</taxon>
        <taxon>Chromadorea</taxon>
        <taxon>Rhabditida</taxon>
        <taxon>Rhabditina</taxon>
        <taxon>Diplogasteromorpha</taxon>
        <taxon>Diplogasteroidea</taxon>
        <taxon>Neodiplogasteridae</taxon>
        <taxon>Pristionchus</taxon>
    </lineage>
</organism>
<keyword evidence="2" id="KW-1185">Reference proteome</keyword>
<dbReference type="AlphaFoldDB" id="A0AAN5CNE7"/>
<comment type="caution">
    <text evidence="1">The sequence shown here is derived from an EMBL/GenBank/DDBJ whole genome shotgun (WGS) entry which is preliminary data.</text>
</comment>
<feature type="non-terminal residue" evidence="1">
    <location>
        <position position="1"/>
    </location>
</feature>
<evidence type="ECO:0000313" key="2">
    <source>
        <dbReference type="Proteomes" id="UP001328107"/>
    </source>
</evidence>
<protein>
    <submittedName>
        <fullName evidence="1">Uncharacterized protein</fullName>
    </submittedName>
</protein>
<evidence type="ECO:0000313" key="1">
    <source>
        <dbReference type="EMBL" id="GMR47633.1"/>
    </source>
</evidence>
<gene>
    <name evidence="1" type="ORF">PMAYCL1PPCAC_17828</name>
</gene>